<organism evidence="3 4">
    <name type="scientific">Corynespora cassiicola Philippines</name>
    <dbReference type="NCBI Taxonomy" id="1448308"/>
    <lineage>
        <taxon>Eukaryota</taxon>
        <taxon>Fungi</taxon>
        <taxon>Dikarya</taxon>
        <taxon>Ascomycota</taxon>
        <taxon>Pezizomycotina</taxon>
        <taxon>Dothideomycetes</taxon>
        <taxon>Pleosporomycetidae</taxon>
        <taxon>Pleosporales</taxon>
        <taxon>Corynesporascaceae</taxon>
        <taxon>Corynespora</taxon>
    </lineage>
</organism>
<feature type="transmembrane region" description="Helical" evidence="2">
    <location>
        <begin position="48"/>
        <end position="68"/>
    </location>
</feature>
<gene>
    <name evidence="3" type="ORF">BS50DRAFT_266680</name>
</gene>
<keyword evidence="4" id="KW-1185">Reference proteome</keyword>
<accession>A0A2T2NZ72</accession>
<dbReference type="AlphaFoldDB" id="A0A2T2NZ72"/>
<proteinExistence type="predicted"/>
<evidence type="ECO:0000313" key="3">
    <source>
        <dbReference type="EMBL" id="PSN70720.1"/>
    </source>
</evidence>
<dbReference type="EMBL" id="KZ678131">
    <property type="protein sequence ID" value="PSN70720.1"/>
    <property type="molecule type" value="Genomic_DNA"/>
</dbReference>
<keyword evidence="2" id="KW-0472">Membrane</keyword>
<evidence type="ECO:0000313" key="4">
    <source>
        <dbReference type="Proteomes" id="UP000240883"/>
    </source>
</evidence>
<reference evidence="3 4" key="1">
    <citation type="journal article" date="2018" name="Front. Microbiol.">
        <title>Genome-Wide Analysis of Corynespora cassiicola Leaf Fall Disease Putative Effectors.</title>
        <authorList>
            <person name="Lopez D."/>
            <person name="Ribeiro S."/>
            <person name="Label P."/>
            <person name="Fumanal B."/>
            <person name="Venisse J.S."/>
            <person name="Kohler A."/>
            <person name="de Oliveira R.R."/>
            <person name="Labutti K."/>
            <person name="Lipzen A."/>
            <person name="Lail K."/>
            <person name="Bauer D."/>
            <person name="Ohm R.A."/>
            <person name="Barry K.W."/>
            <person name="Spatafora J."/>
            <person name="Grigoriev I.V."/>
            <person name="Martin F.M."/>
            <person name="Pujade-Renaud V."/>
        </authorList>
    </citation>
    <scope>NUCLEOTIDE SEQUENCE [LARGE SCALE GENOMIC DNA]</scope>
    <source>
        <strain evidence="3 4">Philippines</strain>
    </source>
</reference>
<protein>
    <submittedName>
        <fullName evidence="3">Uncharacterized protein</fullName>
    </submittedName>
</protein>
<evidence type="ECO:0000256" key="1">
    <source>
        <dbReference type="SAM" id="MobiDB-lite"/>
    </source>
</evidence>
<name>A0A2T2NZ72_CORCC</name>
<evidence type="ECO:0000256" key="2">
    <source>
        <dbReference type="SAM" id="Phobius"/>
    </source>
</evidence>
<keyword evidence="2" id="KW-0812">Transmembrane</keyword>
<sequence length="186" mass="20291">MPILLQRRREVCLSFADDGSGELGDHVERVIPGAAHDGTLVTRPRWSYTIEIVIMLATHCVLVLAFVGRCNIVTIAQRGVPSGVREHMRLVARRLDSSSCFLLSFPIVSLSRVTAWPLQTYFVHSADRRRGAASSISSSGAYDDCTDGWLPQEAHGGRLGHAAGSNRRWSTRHGVAKRLAAPHAGP</sequence>
<dbReference type="Proteomes" id="UP000240883">
    <property type="component" value="Unassembled WGS sequence"/>
</dbReference>
<keyword evidence="2" id="KW-1133">Transmembrane helix</keyword>
<feature type="region of interest" description="Disordered" evidence="1">
    <location>
        <begin position="159"/>
        <end position="186"/>
    </location>
</feature>